<organism evidence="2 3">
    <name type="scientific">Amborella trichopoda</name>
    <dbReference type="NCBI Taxonomy" id="13333"/>
    <lineage>
        <taxon>Eukaryota</taxon>
        <taxon>Viridiplantae</taxon>
        <taxon>Streptophyta</taxon>
        <taxon>Embryophyta</taxon>
        <taxon>Tracheophyta</taxon>
        <taxon>Spermatophyta</taxon>
        <taxon>Magnoliopsida</taxon>
        <taxon>Amborellales</taxon>
        <taxon>Amborellaceae</taxon>
        <taxon>Amborella</taxon>
    </lineage>
</organism>
<dbReference type="AlphaFoldDB" id="W1NY93"/>
<name>W1NY93_AMBTC</name>
<reference evidence="3" key="1">
    <citation type="journal article" date="2013" name="Science">
        <title>The Amborella genome and the evolution of flowering plants.</title>
        <authorList>
            <consortium name="Amborella Genome Project"/>
        </authorList>
    </citation>
    <scope>NUCLEOTIDE SEQUENCE [LARGE SCALE GENOMIC DNA]</scope>
</reference>
<evidence type="ECO:0000256" key="1">
    <source>
        <dbReference type="SAM" id="Phobius"/>
    </source>
</evidence>
<gene>
    <name evidence="2" type="ORF">AMTR_s00091p00128090</name>
</gene>
<keyword evidence="1" id="KW-1133">Transmembrane helix</keyword>
<proteinExistence type="predicted"/>
<keyword evidence="1" id="KW-0812">Transmembrane</keyword>
<accession>W1NY93</accession>
<keyword evidence="3" id="KW-1185">Reference proteome</keyword>
<sequence length="155" mass="17967">MVGIMEEIVLSALSHYESIQIFRKAPSCQLLSPCSFDNWALMSFHPHSALYKGFGKFLLFRVLLFYFVLLYLLRKLLRLHCSSILMVQINIIEVTEKKDIAVSDPSLAPVNVFYFPLSKWEDSNTWDCMTLKNPSMIATPASDPKFFYWPLSQKF</sequence>
<feature type="transmembrane region" description="Helical" evidence="1">
    <location>
        <begin position="54"/>
        <end position="73"/>
    </location>
</feature>
<protein>
    <submittedName>
        <fullName evidence="2">Uncharacterized protein</fullName>
    </submittedName>
</protein>
<dbReference type="Gramene" id="ERN00623">
    <property type="protein sequence ID" value="ERN00623"/>
    <property type="gene ID" value="AMTR_s00091p00128090"/>
</dbReference>
<dbReference type="Proteomes" id="UP000017836">
    <property type="component" value="Unassembled WGS sequence"/>
</dbReference>
<dbReference type="HOGENOM" id="CLU_1697892_0_0_1"/>
<dbReference type="EMBL" id="KI394855">
    <property type="protein sequence ID" value="ERN00623.1"/>
    <property type="molecule type" value="Genomic_DNA"/>
</dbReference>
<evidence type="ECO:0000313" key="2">
    <source>
        <dbReference type="EMBL" id="ERN00623.1"/>
    </source>
</evidence>
<evidence type="ECO:0000313" key="3">
    <source>
        <dbReference type="Proteomes" id="UP000017836"/>
    </source>
</evidence>
<keyword evidence="1" id="KW-0472">Membrane</keyword>